<organism evidence="2 3">
    <name type="scientific">Paramecium sonneborni</name>
    <dbReference type="NCBI Taxonomy" id="65129"/>
    <lineage>
        <taxon>Eukaryota</taxon>
        <taxon>Sar</taxon>
        <taxon>Alveolata</taxon>
        <taxon>Ciliophora</taxon>
        <taxon>Intramacronucleata</taxon>
        <taxon>Oligohymenophorea</taxon>
        <taxon>Peniculida</taxon>
        <taxon>Parameciidae</taxon>
        <taxon>Paramecium</taxon>
    </lineage>
</organism>
<protein>
    <recommendedName>
        <fullName evidence="4">Transmembrane protein</fullName>
    </recommendedName>
</protein>
<sequence>MLNVITIQILKISIIHLTRLILNDVFSQRVHGRYEMIQFYLITLIQISQLLLVILIIDKFYIRTKSFQFFLKSKKAFVELFDDATTKKVEEEIILPNQNQVITQYFPHSFVLNKIHFFHYLISKGIYNQIDDLCMEVMQFGFYSPIQKEKMEQQN</sequence>
<keyword evidence="1" id="KW-0812">Transmembrane</keyword>
<keyword evidence="3" id="KW-1185">Reference proteome</keyword>
<dbReference type="Proteomes" id="UP000692954">
    <property type="component" value="Unassembled WGS sequence"/>
</dbReference>
<dbReference type="AlphaFoldDB" id="A0A8S1L0J8"/>
<keyword evidence="1" id="KW-0472">Membrane</keyword>
<evidence type="ECO:0000313" key="3">
    <source>
        <dbReference type="Proteomes" id="UP000692954"/>
    </source>
</evidence>
<gene>
    <name evidence="2" type="ORF">PSON_ATCC_30995.1.T0100226</name>
</gene>
<feature type="transmembrane region" description="Helical" evidence="1">
    <location>
        <begin position="37"/>
        <end position="57"/>
    </location>
</feature>
<proteinExistence type="predicted"/>
<evidence type="ECO:0008006" key="4">
    <source>
        <dbReference type="Google" id="ProtNLM"/>
    </source>
</evidence>
<reference evidence="2" key="1">
    <citation type="submission" date="2021-01" db="EMBL/GenBank/DDBJ databases">
        <authorList>
            <consortium name="Genoscope - CEA"/>
            <person name="William W."/>
        </authorList>
    </citation>
    <scope>NUCLEOTIDE SEQUENCE</scope>
</reference>
<comment type="caution">
    <text evidence="2">The sequence shown here is derived from an EMBL/GenBank/DDBJ whole genome shotgun (WGS) entry which is preliminary data.</text>
</comment>
<evidence type="ECO:0000313" key="2">
    <source>
        <dbReference type="EMBL" id="CAD8056414.1"/>
    </source>
</evidence>
<dbReference type="EMBL" id="CAJJDN010000010">
    <property type="protein sequence ID" value="CAD8056414.1"/>
    <property type="molecule type" value="Genomic_DNA"/>
</dbReference>
<name>A0A8S1L0J8_9CILI</name>
<keyword evidence="1" id="KW-1133">Transmembrane helix</keyword>
<accession>A0A8S1L0J8</accession>
<evidence type="ECO:0000256" key="1">
    <source>
        <dbReference type="SAM" id="Phobius"/>
    </source>
</evidence>